<dbReference type="OMA" id="HELCMEQ"/>
<evidence type="ECO:0000313" key="7">
    <source>
        <dbReference type="Proteomes" id="UP000268014"/>
    </source>
</evidence>
<evidence type="ECO:0000313" key="6">
    <source>
        <dbReference type="EMBL" id="VDO52215.1"/>
    </source>
</evidence>
<sequence length="310" mass="35620">MHILPTWRCLPTEYIASIKAERPNLRRSRPHFNCEYIRSKVVTRNDYKEIPFGVAHVRIVYESYDFIEEELAASYHPQNVFCYSVDKKAPRYFNLQIEFLSSCFPNVFISPVRFSVTSRGHYQNHAYHECLKLLVHVPGWEYLIRMQNYDIMLKSVYETVSIFQALNGSNDISVTGCDPLRWDHSAKWDLRSLNLYPEGSNATLPDSNTTLKIACGVVQTSLSRAAVKWMVETVNLTTLLDQLNADVMAKMPGRVSRQCYLIGVKFSKNPSESVNLESALGGFFHSKRHELCMEQASHFAKAFPKNFGGW</sequence>
<evidence type="ECO:0000256" key="2">
    <source>
        <dbReference type="ARBA" id="ARBA00022676"/>
    </source>
</evidence>
<name>A0A0N4WRV4_HAEPC</name>
<dbReference type="GO" id="GO:0016020">
    <property type="term" value="C:membrane"/>
    <property type="evidence" value="ECO:0007669"/>
    <property type="project" value="UniProtKB-SubCell"/>
</dbReference>
<accession>A0A0N4WRV4</accession>
<keyword evidence="7" id="KW-1185">Reference proteome</keyword>
<dbReference type="PANTHER" id="PTHR46671:SF7">
    <property type="entry name" value="CORE-2_I-BRANCHING ENZYME"/>
    <property type="match status" value="1"/>
</dbReference>
<evidence type="ECO:0000256" key="3">
    <source>
        <dbReference type="ARBA" id="ARBA00022679"/>
    </source>
</evidence>
<dbReference type="InterPro" id="IPR003406">
    <property type="entry name" value="Glyco_trans_14"/>
</dbReference>
<reference evidence="8" key="1">
    <citation type="submission" date="2017-02" db="UniProtKB">
        <authorList>
            <consortium name="WormBaseParasite"/>
        </authorList>
    </citation>
    <scope>IDENTIFICATION</scope>
</reference>
<evidence type="ECO:0000313" key="8">
    <source>
        <dbReference type="WBParaSite" id="HPLM_0001423701-mRNA-1"/>
    </source>
</evidence>
<dbReference type="EMBL" id="UZAF01018490">
    <property type="protein sequence ID" value="VDO52215.1"/>
    <property type="molecule type" value="Genomic_DNA"/>
</dbReference>
<dbReference type="PANTHER" id="PTHR46671">
    <property type="entry name" value="PROTEIN CBG11221"/>
    <property type="match status" value="1"/>
</dbReference>
<dbReference type="WBParaSite" id="HPLM_0001423701-mRNA-1">
    <property type="protein sequence ID" value="HPLM_0001423701-mRNA-1"/>
    <property type="gene ID" value="HPLM_0001423701"/>
</dbReference>
<keyword evidence="4" id="KW-0472">Membrane</keyword>
<evidence type="ECO:0000256" key="5">
    <source>
        <dbReference type="ARBA" id="ARBA00023180"/>
    </source>
</evidence>
<dbReference type="Proteomes" id="UP000268014">
    <property type="component" value="Unassembled WGS sequence"/>
</dbReference>
<keyword evidence="3" id="KW-0808">Transferase</keyword>
<comment type="subcellular location">
    <subcellularLocation>
        <location evidence="1">Membrane</location>
        <topology evidence="1">Single-pass type II membrane protein</topology>
    </subcellularLocation>
</comment>
<dbReference type="AlphaFoldDB" id="A0A0N4WRV4"/>
<dbReference type="OrthoDB" id="2019572at2759"/>
<keyword evidence="2" id="KW-0328">Glycosyltransferase</keyword>
<protein>
    <submittedName>
        <fullName evidence="8">Core-2/I-Branching enzyme</fullName>
    </submittedName>
</protein>
<organism evidence="8">
    <name type="scientific">Haemonchus placei</name>
    <name type="common">Barber's pole worm</name>
    <dbReference type="NCBI Taxonomy" id="6290"/>
    <lineage>
        <taxon>Eukaryota</taxon>
        <taxon>Metazoa</taxon>
        <taxon>Ecdysozoa</taxon>
        <taxon>Nematoda</taxon>
        <taxon>Chromadorea</taxon>
        <taxon>Rhabditida</taxon>
        <taxon>Rhabditina</taxon>
        <taxon>Rhabditomorpha</taxon>
        <taxon>Strongyloidea</taxon>
        <taxon>Trichostrongylidae</taxon>
        <taxon>Haemonchus</taxon>
    </lineage>
</organism>
<reference evidence="6 7" key="2">
    <citation type="submission" date="2018-11" db="EMBL/GenBank/DDBJ databases">
        <authorList>
            <consortium name="Pathogen Informatics"/>
        </authorList>
    </citation>
    <scope>NUCLEOTIDE SEQUENCE [LARGE SCALE GENOMIC DNA]</scope>
    <source>
        <strain evidence="6 7">MHpl1</strain>
    </source>
</reference>
<dbReference type="STRING" id="6290.A0A0N4WRV4"/>
<keyword evidence="5" id="KW-0325">Glycoprotein</keyword>
<dbReference type="Pfam" id="PF02485">
    <property type="entry name" value="Branch"/>
    <property type="match status" value="1"/>
</dbReference>
<evidence type="ECO:0000256" key="1">
    <source>
        <dbReference type="ARBA" id="ARBA00004606"/>
    </source>
</evidence>
<proteinExistence type="predicted"/>
<dbReference type="GO" id="GO:0016757">
    <property type="term" value="F:glycosyltransferase activity"/>
    <property type="evidence" value="ECO:0007669"/>
    <property type="project" value="UniProtKB-KW"/>
</dbReference>
<gene>
    <name evidence="6" type="ORF">HPLM_LOCUS14226</name>
</gene>
<evidence type="ECO:0000256" key="4">
    <source>
        <dbReference type="ARBA" id="ARBA00023136"/>
    </source>
</evidence>